<proteinExistence type="predicted"/>
<reference evidence="1 2" key="1">
    <citation type="journal article" date="2022" name="Nat. Ecol. Evol.">
        <title>A masculinizing supergene underlies an exaggerated male reproductive morph in a spider.</title>
        <authorList>
            <person name="Hendrickx F."/>
            <person name="De Corte Z."/>
            <person name="Sonet G."/>
            <person name="Van Belleghem S.M."/>
            <person name="Kostlbacher S."/>
            <person name="Vangestel C."/>
        </authorList>
    </citation>
    <scope>NUCLEOTIDE SEQUENCE [LARGE SCALE GENOMIC DNA]</scope>
    <source>
        <strain evidence="1">W744_W776</strain>
    </source>
</reference>
<name>A0AAV6VCZ1_9ARAC</name>
<protein>
    <submittedName>
        <fullName evidence="1">Uncharacterized protein</fullName>
    </submittedName>
</protein>
<sequence>MSLSHGPPMPEAPVARNMAIFYSSFVHLTFTRSAIVHFDIQHLSWAVARGGAWCNSGPLVGKVEVDPRGLFREFSAVWGTMVHVDAAPGRPGPFSGRKARVPFSRRRRIVCSRG</sequence>
<keyword evidence="2" id="KW-1185">Reference proteome</keyword>
<organism evidence="1 2">
    <name type="scientific">Oedothorax gibbosus</name>
    <dbReference type="NCBI Taxonomy" id="931172"/>
    <lineage>
        <taxon>Eukaryota</taxon>
        <taxon>Metazoa</taxon>
        <taxon>Ecdysozoa</taxon>
        <taxon>Arthropoda</taxon>
        <taxon>Chelicerata</taxon>
        <taxon>Arachnida</taxon>
        <taxon>Araneae</taxon>
        <taxon>Araneomorphae</taxon>
        <taxon>Entelegynae</taxon>
        <taxon>Araneoidea</taxon>
        <taxon>Linyphiidae</taxon>
        <taxon>Erigoninae</taxon>
        <taxon>Oedothorax</taxon>
    </lineage>
</organism>
<evidence type="ECO:0000313" key="1">
    <source>
        <dbReference type="EMBL" id="KAG8193854.1"/>
    </source>
</evidence>
<dbReference type="Proteomes" id="UP000827092">
    <property type="component" value="Unassembled WGS sequence"/>
</dbReference>
<gene>
    <name evidence="1" type="ORF">JTE90_029586</name>
</gene>
<accession>A0AAV6VCZ1</accession>
<dbReference type="EMBL" id="JAFNEN010000114">
    <property type="protein sequence ID" value="KAG8193854.1"/>
    <property type="molecule type" value="Genomic_DNA"/>
</dbReference>
<dbReference type="AlphaFoldDB" id="A0AAV6VCZ1"/>
<comment type="caution">
    <text evidence="1">The sequence shown here is derived from an EMBL/GenBank/DDBJ whole genome shotgun (WGS) entry which is preliminary data.</text>
</comment>
<evidence type="ECO:0000313" key="2">
    <source>
        <dbReference type="Proteomes" id="UP000827092"/>
    </source>
</evidence>